<evidence type="ECO:0000313" key="10">
    <source>
        <dbReference type="EMBL" id="MBB5961568.1"/>
    </source>
</evidence>
<feature type="transmembrane region" description="Helical" evidence="9">
    <location>
        <begin position="42"/>
        <end position="61"/>
    </location>
</feature>
<feature type="region of interest" description="Disordered" evidence="8">
    <location>
        <begin position="348"/>
        <end position="375"/>
    </location>
</feature>
<evidence type="ECO:0000256" key="7">
    <source>
        <dbReference type="ARBA" id="ARBA00023136"/>
    </source>
</evidence>
<evidence type="ECO:0000256" key="3">
    <source>
        <dbReference type="ARBA" id="ARBA00022448"/>
    </source>
</evidence>
<evidence type="ECO:0000256" key="5">
    <source>
        <dbReference type="ARBA" id="ARBA00022692"/>
    </source>
</evidence>
<keyword evidence="7 9" id="KW-0472">Membrane</keyword>
<protein>
    <submittedName>
        <fullName evidence="10">Putative PurR-regulated permease PerM</fullName>
    </submittedName>
</protein>
<dbReference type="GO" id="GO:0005886">
    <property type="term" value="C:plasma membrane"/>
    <property type="evidence" value="ECO:0007669"/>
    <property type="project" value="UniProtKB-SubCell"/>
</dbReference>
<feature type="transmembrane region" description="Helical" evidence="9">
    <location>
        <begin position="212"/>
        <end position="232"/>
    </location>
</feature>
<organism evidence="10 11">
    <name type="scientific">Planomonospora venezuelensis</name>
    <dbReference type="NCBI Taxonomy" id="1999"/>
    <lineage>
        <taxon>Bacteria</taxon>
        <taxon>Bacillati</taxon>
        <taxon>Actinomycetota</taxon>
        <taxon>Actinomycetes</taxon>
        <taxon>Streptosporangiales</taxon>
        <taxon>Streptosporangiaceae</taxon>
        <taxon>Planomonospora</taxon>
    </lineage>
</organism>
<dbReference type="EMBL" id="JACHJJ010000002">
    <property type="protein sequence ID" value="MBB5961568.1"/>
    <property type="molecule type" value="Genomic_DNA"/>
</dbReference>
<keyword evidence="11" id="KW-1185">Reference proteome</keyword>
<dbReference type="RefSeq" id="WP_184938539.1">
    <property type="nucleotide sequence ID" value="NZ_BAAAWZ010000001.1"/>
</dbReference>
<evidence type="ECO:0000256" key="6">
    <source>
        <dbReference type="ARBA" id="ARBA00022989"/>
    </source>
</evidence>
<feature type="transmembrane region" description="Helical" evidence="9">
    <location>
        <begin position="306"/>
        <end position="339"/>
    </location>
</feature>
<dbReference type="PANTHER" id="PTHR21716:SF53">
    <property type="entry name" value="PERMEASE PERM-RELATED"/>
    <property type="match status" value="1"/>
</dbReference>
<feature type="transmembrane region" description="Helical" evidence="9">
    <location>
        <begin position="263"/>
        <end position="286"/>
    </location>
</feature>
<feature type="transmembrane region" description="Helical" evidence="9">
    <location>
        <begin position="238"/>
        <end position="256"/>
    </location>
</feature>
<proteinExistence type="inferred from homology"/>
<accession>A0A841CZN3</accession>
<dbReference type="Pfam" id="PF01594">
    <property type="entry name" value="AI-2E_transport"/>
    <property type="match status" value="1"/>
</dbReference>
<evidence type="ECO:0000256" key="8">
    <source>
        <dbReference type="SAM" id="MobiDB-lite"/>
    </source>
</evidence>
<dbReference type="Proteomes" id="UP000562352">
    <property type="component" value="Unassembled WGS sequence"/>
</dbReference>
<comment type="similarity">
    <text evidence="2">Belongs to the autoinducer-2 exporter (AI-2E) (TC 2.A.86) family.</text>
</comment>
<evidence type="ECO:0000256" key="2">
    <source>
        <dbReference type="ARBA" id="ARBA00009773"/>
    </source>
</evidence>
<keyword evidence="4" id="KW-1003">Cell membrane</keyword>
<feature type="transmembrane region" description="Helical" evidence="9">
    <location>
        <begin position="73"/>
        <end position="94"/>
    </location>
</feature>
<dbReference type="PANTHER" id="PTHR21716">
    <property type="entry name" value="TRANSMEMBRANE PROTEIN"/>
    <property type="match status" value="1"/>
</dbReference>
<comment type="caution">
    <text evidence="10">The sequence shown here is derived from an EMBL/GenBank/DDBJ whole genome shotgun (WGS) entry which is preliminary data.</text>
</comment>
<name>A0A841CZN3_PLAVE</name>
<sequence>MRRSGGGRALWPRSLVVSGGWALWLVALAAAGYLLLQVVVQLRLVVLACVVALLLTTVLRPPAAWLMRRMPRLAATWLVLLAALLVIGAVGWLVGRGAAAEFPALADRLVESVRQLRDLLLRLGVPADQLARADDQALEALRRQLGQAGGLTSVARRIVEFLAGTVLAVFVAFFLIKDGDRIWRWLVDRLPERHRERAGRAGDASWSVLRHYIQGTLVIASIHAVVLGLAMLLLGVPLALPLAVVIFFGSFIPFIGSLVAGSLAVVVALGARGPVIGLVLLVVLLVENQLEEHVLEPWVMGGYVRVHPLVIGLALSSGTILGGVAGALVSVPLTAIVYYGGRELLRASPSGSSGHPPGGPEPPRRDGPEPRPSGR</sequence>
<keyword evidence="5 9" id="KW-0812">Transmembrane</keyword>
<dbReference type="GO" id="GO:0055085">
    <property type="term" value="P:transmembrane transport"/>
    <property type="evidence" value="ECO:0007669"/>
    <property type="project" value="TreeGrafter"/>
</dbReference>
<keyword evidence="6 9" id="KW-1133">Transmembrane helix</keyword>
<reference evidence="10 11" key="1">
    <citation type="submission" date="2020-08" db="EMBL/GenBank/DDBJ databases">
        <title>Genomic Encyclopedia of Type Strains, Phase III (KMG-III): the genomes of soil and plant-associated and newly described type strains.</title>
        <authorList>
            <person name="Whitman W."/>
        </authorList>
    </citation>
    <scope>NUCLEOTIDE SEQUENCE [LARGE SCALE GENOMIC DNA]</scope>
    <source>
        <strain evidence="10 11">CECT 3303</strain>
    </source>
</reference>
<evidence type="ECO:0000313" key="11">
    <source>
        <dbReference type="Proteomes" id="UP000562352"/>
    </source>
</evidence>
<dbReference type="AlphaFoldDB" id="A0A841CZN3"/>
<feature type="transmembrane region" description="Helical" evidence="9">
    <location>
        <begin position="158"/>
        <end position="176"/>
    </location>
</feature>
<gene>
    <name evidence="10" type="ORF">FHS22_000825</name>
</gene>
<keyword evidence="3" id="KW-0813">Transport</keyword>
<evidence type="ECO:0000256" key="9">
    <source>
        <dbReference type="SAM" id="Phobius"/>
    </source>
</evidence>
<comment type="subcellular location">
    <subcellularLocation>
        <location evidence="1">Cell membrane</location>
        <topology evidence="1">Multi-pass membrane protein</topology>
    </subcellularLocation>
</comment>
<evidence type="ECO:0000256" key="4">
    <source>
        <dbReference type="ARBA" id="ARBA00022475"/>
    </source>
</evidence>
<evidence type="ECO:0000256" key="1">
    <source>
        <dbReference type="ARBA" id="ARBA00004651"/>
    </source>
</evidence>
<dbReference type="InterPro" id="IPR002549">
    <property type="entry name" value="AI-2E-like"/>
</dbReference>
<feature type="transmembrane region" description="Helical" evidence="9">
    <location>
        <begin position="12"/>
        <end position="36"/>
    </location>
</feature>